<feature type="compositionally biased region" description="Polar residues" evidence="3">
    <location>
        <begin position="1769"/>
        <end position="1780"/>
    </location>
</feature>
<gene>
    <name evidence="7 8" type="primary">LOC117641457</name>
</gene>
<dbReference type="CDD" id="cd17685">
    <property type="entry name" value="RUN_RUSC"/>
    <property type="match status" value="1"/>
</dbReference>
<keyword evidence="1 2" id="KW-0728">SH3 domain</keyword>
<evidence type="ECO:0000259" key="4">
    <source>
        <dbReference type="PROSITE" id="PS50002"/>
    </source>
</evidence>
<evidence type="ECO:0000313" key="6">
    <source>
        <dbReference type="Proteomes" id="UP000515158"/>
    </source>
</evidence>
<feature type="region of interest" description="Disordered" evidence="3">
    <location>
        <begin position="1276"/>
        <end position="1321"/>
    </location>
</feature>
<feature type="compositionally biased region" description="Basic residues" evidence="3">
    <location>
        <begin position="1625"/>
        <end position="1636"/>
    </location>
</feature>
<feature type="compositionally biased region" description="Basic residues" evidence="3">
    <location>
        <begin position="515"/>
        <end position="525"/>
    </location>
</feature>
<feature type="region of interest" description="Disordered" evidence="3">
    <location>
        <begin position="1084"/>
        <end position="1138"/>
    </location>
</feature>
<feature type="region of interest" description="Disordered" evidence="3">
    <location>
        <begin position="714"/>
        <end position="733"/>
    </location>
</feature>
<dbReference type="SUPFAM" id="SSF50044">
    <property type="entry name" value="SH3-domain"/>
    <property type="match status" value="1"/>
</dbReference>
<dbReference type="OrthoDB" id="9884296at2759"/>
<proteinExistence type="predicted"/>
<feature type="compositionally biased region" description="Polar residues" evidence="3">
    <location>
        <begin position="465"/>
        <end position="475"/>
    </location>
</feature>
<dbReference type="InterPro" id="IPR001452">
    <property type="entry name" value="SH3_domain"/>
</dbReference>
<feature type="region of interest" description="Disordered" evidence="3">
    <location>
        <begin position="1337"/>
        <end position="1367"/>
    </location>
</feature>
<feature type="compositionally biased region" description="Polar residues" evidence="3">
    <location>
        <begin position="614"/>
        <end position="624"/>
    </location>
</feature>
<feature type="compositionally biased region" description="Low complexity" evidence="3">
    <location>
        <begin position="1783"/>
        <end position="1831"/>
    </location>
</feature>
<dbReference type="Pfam" id="PF02759">
    <property type="entry name" value="RUN"/>
    <property type="match status" value="1"/>
</dbReference>
<feature type="compositionally biased region" description="Polar residues" evidence="3">
    <location>
        <begin position="1865"/>
        <end position="1874"/>
    </location>
</feature>
<feature type="compositionally biased region" description="Polar residues" evidence="3">
    <location>
        <begin position="1276"/>
        <end position="1291"/>
    </location>
</feature>
<evidence type="ECO:0000313" key="8">
    <source>
        <dbReference type="RefSeq" id="XP_034234680.1"/>
    </source>
</evidence>
<feature type="region of interest" description="Disordered" evidence="3">
    <location>
        <begin position="455"/>
        <end position="531"/>
    </location>
</feature>
<dbReference type="PROSITE" id="PS50002">
    <property type="entry name" value="SH3"/>
    <property type="match status" value="1"/>
</dbReference>
<dbReference type="InterPro" id="IPR036028">
    <property type="entry name" value="SH3-like_dom_sf"/>
</dbReference>
<evidence type="ECO:0000256" key="1">
    <source>
        <dbReference type="ARBA" id="ARBA00022443"/>
    </source>
</evidence>
<dbReference type="InterPro" id="IPR047343">
    <property type="entry name" value="RUSC1_2"/>
</dbReference>
<dbReference type="GO" id="GO:0031410">
    <property type="term" value="C:cytoplasmic vesicle"/>
    <property type="evidence" value="ECO:0007669"/>
    <property type="project" value="TreeGrafter"/>
</dbReference>
<feature type="region of interest" description="Disordered" evidence="3">
    <location>
        <begin position="1036"/>
        <end position="1061"/>
    </location>
</feature>
<sequence>MLAALCVIMKIVEQMTGRDGACEAAVNAAPAAGTSPPARYGLSKKNINRNNSTLKNEKDKLLFRNINHDKNNNSKNNEVTEYRNNLNKRVNNVNNVWRTQHRMLEWHRRKRHKLEEKEKRRKGLPPGGRTRMTEDIGKGTGVLSPGDLNSNNNGETTASYAASYVSNTSSQNDADFIQDNSEYQWFLDYGYREGMHHQVSVLSSLSESYARGLLSSGVDGKSCGLYDDLARNLDANLAEVDMENFCAEDIHSLLNTLPTMCDMQKSNNQGEMFASMSALSTSLMGKFDFESSMSPHSSSQGEDSAGSIDTMSLCKSELLFSPVKESAVPGTINFSVDSLDSDMMLTCQANKDNYTIAFEGSTTMGSEDSEEFHDHGDSETTSTDSNNWSRNSRLLNPALAAVLGAEQRMLNSSLTSTCSGKSVRAGCGRPNCKQILTSSHNNMARSDSTFTTWSKLKKPEGENPLEQQQLSRHPSGNNNTTQGTEEETQADNTDDQTAVKSRSLPNLARQQQQRQQHHQRRKHQIRTSLALSTSSSIESSCVKLYDVRCNGSPLTSSGASSCSGGKPQGGINLVRLFMKQRSGSGTDHSTSVSDGWDSDSCVRSATGPMRRNNNEWQSNGGSQSCRGKQVFRSCQGVDASRNDNSVDECQCLPEESMTKVNNKLSLRSIDSLNCGHPRKNNGSWVRGEEMTDCSTCTFEDSLYRLEDGVQRTHEQITEEEAEGPSEHSESVEQVSESISKISMARDSTMENVHSCDDSSNYSSHHGLVHGLNKTEGDLFHCRRYNVNNNNSLEREDISSDSRRQSRTGSLGNCCCCGCENKDCRRNSGTQCQLPLINRSMQTSCMLDVLSKATLQEVRIPPNKEAPVKPPNAKLVETKEKEDEKTEKGTKPVYVYYPNYALPDLGFLKEKKPNVDLTKVYLRPQKFSATTNAGNADLVSKIPACLRQPKRGWKQQRPFSCGDVENLRKKGFQHVQDWNSLTFLLPKEYRVLLADVPEVLKHVDAKNLCEQDLHPLFCMAPPSKNRHSHPGCDCTNLSSASSTNTQPSSGYRGSSTLLTDSSSQSPNYNPLFVYRYDSVSSEASLLGTEKKKPTLSSNAPPLPKRSISLPGAKDAKKNSGNVDLSPQAPAPPRPPLPKGILRTAIDGDVVSNSKMRKEAANKRFSMFEMGTGPNAAAANKRCSLQEPYYLPGHGEKKNRAQTREDAACGDDDEGLAGVGSEHHHHLCSHAEFEDVLRLSDYIHMSTAGLSDVSIESEWDDEKMARLRLQVSRFISTASSEGSEHANQQTSKAVSFGTAEKLRPSSSAGDMKTPPNSPNVSALLGNHRQYQCKQPLSDLPIREEDPGESSADEHYTPSTPSSKPDLESKKALVTAVSDAVEEIICHFSGASTPGECARLGDSAVTPAVANSVIGTLCPALYAVLSDGLLTNIATAFGDISNSVWQVVEASAQQGHMTRSLNELVLRLNSEDVFSEGLLKFNAFVFGLLNVRSVDAWMGYLRTRESILRKHYGPEALLVLSLRGGPSFHALTDSLLAALRPLSLLPFHLDLLFECRQLHQSLQRLGAAAATSPTSLLRLVRSIQNSVGQLTIAEEYSSTHKGDNSDNPLPDLLELSSNSTLLSVPTKRNSRSRQLRRPRSCIDPSGDLLDPSTNLRKRWSGVQLGSKLSQALDRLLAEDTEEDFSDSLNATPATPATPLLRTHSDQSTSEDATLVSHDSDMDHTDTDMSDRSGAVAKARRANAMGVGGKFRRLQMKWEKLSGSGTESRDQSTRASPEASPTKTMRSRTSFSGSTRTSPAMSPVKSSSRSSLHSPGSTTSSTSSISRIPRPVTSPVRPPTGIPLPRCATSPTQAQGPIRKPNLPLAQGKRSSAVVTRTSRVDQAVTMEHRSPATRPSSLPYSPVADVGKKSTHRRANSASVSRPGQSGPSARKPKAPPRYVRTIKHQLASDSGHLSFSTGERLSLVLEVDEQWLLCCRGDRKGLVRRSAVVATQDHSSRF</sequence>
<feature type="domain" description="SH3" evidence="4">
    <location>
        <begin position="1932"/>
        <end position="1991"/>
    </location>
</feature>
<feature type="region of interest" description="Disordered" evidence="3">
    <location>
        <begin position="1617"/>
        <end position="1650"/>
    </location>
</feature>
<evidence type="ECO:0000256" key="2">
    <source>
        <dbReference type="PROSITE-ProRule" id="PRU00192"/>
    </source>
</evidence>
<protein>
    <submittedName>
        <fullName evidence="7 8">Uncharacterized protein LOC117641457 isoform X1</fullName>
    </submittedName>
</protein>
<feature type="compositionally biased region" description="Pro residues" evidence="3">
    <location>
        <begin position="1127"/>
        <end position="1136"/>
    </location>
</feature>
<feature type="region of interest" description="Disordered" evidence="3">
    <location>
        <begin position="364"/>
        <end position="390"/>
    </location>
</feature>
<dbReference type="PROSITE" id="PS50826">
    <property type="entry name" value="RUN"/>
    <property type="match status" value="1"/>
</dbReference>
<feature type="region of interest" description="Disordered" evidence="3">
    <location>
        <begin position="112"/>
        <end position="151"/>
    </location>
</feature>
<dbReference type="SUPFAM" id="SSF140741">
    <property type="entry name" value="RUN domain-like"/>
    <property type="match status" value="1"/>
</dbReference>
<dbReference type="Proteomes" id="UP000515158">
    <property type="component" value="Unplaced"/>
</dbReference>
<feature type="compositionally biased region" description="Polar residues" evidence="3">
    <location>
        <begin position="582"/>
        <end position="593"/>
    </location>
</feature>
<dbReference type="Gene3D" id="1.20.58.900">
    <property type="match status" value="1"/>
</dbReference>
<feature type="region of interest" description="Disordered" evidence="3">
    <location>
        <begin position="1680"/>
        <end position="1935"/>
    </location>
</feature>
<feature type="compositionally biased region" description="Acidic residues" evidence="3">
    <location>
        <begin position="484"/>
        <end position="494"/>
    </location>
</feature>
<dbReference type="SMART" id="SM00593">
    <property type="entry name" value="RUN"/>
    <property type="match status" value="1"/>
</dbReference>
<dbReference type="GeneID" id="117641457"/>
<dbReference type="RefSeq" id="XP_034234679.1">
    <property type="nucleotide sequence ID" value="XM_034378788.1"/>
</dbReference>
<dbReference type="InterPro" id="IPR037213">
    <property type="entry name" value="Run_dom_sf"/>
</dbReference>
<feature type="region of interest" description="Disordered" evidence="3">
    <location>
        <begin position="582"/>
        <end position="624"/>
    </location>
</feature>
<evidence type="ECO:0000256" key="3">
    <source>
        <dbReference type="SAM" id="MobiDB-lite"/>
    </source>
</evidence>
<accession>A0A6P8ZJ38</accession>
<feature type="compositionally biased region" description="Polar residues" evidence="3">
    <location>
        <begin position="495"/>
        <end position="504"/>
    </location>
</feature>
<dbReference type="PANTHER" id="PTHR15591">
    <property type="entry name" value="RUN AND SH3 DOMAIN CONTAINING"/>
    <property type="match status" value="1"/>
</dbReference>
<dbReference type="KEGG" id="tpal:117641457"/>
<organism evidence="7">
    <name type="scientific">Thrips palmi</name>
    <name type="common">Melon thrips</name>
    <dbReference type="NCBI Taxonomy" id="161013"/>
    <lineage>
        <taxon>Eukaryota</taxon>
        <taxon>Metazoa</taxon>
        <taxon>Ecdysozoa</taxon>
        <taxon>Arthropoda</taxon>
        <taxon>Hexapoda</taxon>
        <taxon>Insecta</taxon>
        <taxon>Pterygota</taxon>
        <taxon>Neoptera</taxon>
        <taxon>Paraneoptera</taxon>
        <taxon>Thysanoptera</taxon>
        <taxon>Terebrantia</taxon>
        <taxon>Thripoidea</taxon>
        <taxon>Thripidae</taxon>
        <taxon>Thrips</taxon>
    </lineage>
</organism>
<feature type="compositionally biased region" description="Low complexity" evidence="3">
    <location>
        <begin position="1037"/>
        <end position="1061"/>
    </location>
</feature>
<dbReference type="PANTHER" id="PTHR15591:SF13">
    <property type="entry name" value="RUN DOMAIN-CONTAINING PROTEIN"/>
    <property type="match status" value="1"/>
</dbReference>
<dbReference type="InterPro" id="IPR004012">
    <property type="entry name" value="Run_dom"/>
</dbReference>
<feature type="compositionally biased region" description="Basic and acidic residues" evidence="3">
    <location>
        <begin position="1714"/>
        <end position="1727"/>
    </location>
</feature>
<feature type="domain" description="RUN" evidence="5">
    <location>
        <begin position="1405"/>
        <end position="1551"/>
    </location>
</feature>
<feature type="compositionally biased region" description="Polar residues" evidence="3">
    <location>
        <begin position="1913"/>
        <end position="1925"/>
    </location>
</feature>
<reference evidence="7 8" key="1">
    <citation type="submission" date="2025-04" db="UniProtKB">
        <authorList>
            <consortium name="RefSeq"/>
        </authorList>
    </citation>
    <scope>IDENTIFICATION</scope>
    <source>
        <tissue evidence="7 8">Total insect</tissue>
    </source>
</reference>
<evidence type="ECO:0000313" key="7">
    <source>
        <dbReference type="RefSeq" id="XP_034234679.1"/>
    </source>
</evidence>
<evidence type="ECO:0000259" key="5">
    <source>
        <dbReference type="PROSITE" id="PS50826"/>
    </source>
</evidence>
<dbReference type="RefSeq" id="XP_034234680.1">
    <property type="nucleotide sequence ID" value="XM_034378789.1"/>
</dbReference>
<name>A0A6P8ZJ38_THRPL</name>
<keyword evidence="6" id="KW-1185">Reference proteome</keyword>